<dbReference type="PANTHER" id="PTHR34353">
    <property type="entry name" value="CRISPR-ASSOCIATED ENDONUCLEASE CAS1 1"/>
    <property type="match status" value="1"/>
</dbReference>
<dbReference type="Gene3D" id="1.20.120.920">
    <property type="entry name" value="CRISPR-associated endonuclease Cas1, C-terminal domain"/>
    <property type="match status" value="1"/>
</dbReference>
<evidence type="ECO:0000256" key="9">
    <source>
        <dbReference type="ARBA" id="ARBA00038592"/>
    </source>
</evidence>
<dbReference type="SUPFAM" id="SSF56672">
    <property type="entry name" value="DNA/RNA polymerases"/>
    <property type="match status" value="1"/>
</dbReference>
<dbReference type="GO" id="GO:0003677">
    <property type="term" value="F:DNA binding"/>
    <property type="evidence" value="ECO:0007669"/>
    <property type="project" value="UniProtKB-KW"/>
</dbReference>
<comment type="similarity">
    <text evidence="10">Belongs to the CRISPR-associated endonuclease Cas1 family.</text>
</comment>
<gene>
    <name evidence="10" type="primary">cas1</name>
    <name evidence="12" type="ORF">SCABRO_02595</name>
</gene>
<keyword evidence="7 10" id="KW-0238">DNA-binding</keyword>
<evidence type="ECO:0000313" key="13">
    <source>
        <dbReference type="Proteomes" id="UP000030652"/>
    </source>
</evidence>
<sequence>MTTDTLLEQFLSKSNFISAYERIASKKAAGGLDNVTVESFGNRLDQHISKLQKEIMEHRYVPKPLKSIHVPKYNKENEWRGLALPSVSDKVVQAALLQVVEPLGEKLFMDSSYAYRKGKGHYKAIRRVEHCLGNRKKSWVVHRDIDNFFDTLNYDRLIDQFSALVDGEPVMTELVALWCRTGLVEAGGRWRGVQSGIRQGNIISPLLSNLYLHPLDEFAARLRIDWVRYCDDYLILCDSRKDAISADRLIKEYLKEPLCLKLNNSGLSPCHIDEGFTFLGVSFRGKGRSIASEKLEKMKKKMGWFLSDKSNGSPEEIITKLTEKVQGWKRHYGFLNPTEQFSQLDKIIEEKFVKLAASRIKAGLWDTSRFEGLSFPALINSSSGDRLKKLKGLLQKIVSELKTEALNKVQSAVDTKVERGRRRYNREHGQDGYLIVTTPGHFVGKRGERIVVRYKQKIISDLPVIQLKGLTLSGRGTSISGDVIALCMKRGINIHFVDDNIGKITAIVSPPGGSSGEVSLLQITERDKESGLELAKMFILGKVKNQFALLKYYFKYPLNQKNGYGKTFTENRHYLSDLIDKIKKTTGIYDPDAIRQRLMGLEGAFGATYWAVIKHLFRNEVTFSGRDRFGANDVVNSALNYGYGILYGECLSAVIRAGLNPMAGFLHSYQSGKPTLTYDLIEEFRSFVVDRGIFAMFNRGERLENGEDGLLTLDARKKIIKSVIGRLSSEVWFKGRRVTLQEVIREQAVNIKKHLTGKVKYRPFLGRW</sequence>
<dbReference type="InterPro" id="IPR000477">
    <property type="entry name" value="RT_dom"/>
</dbReference>
<dbReference type="GO" id="GO:0051607">
    <property type="term" value="P:defense response to virus"/>
    <property type="evidence" value="ECO:0007669"/>
    <property type="project" value="UniProtKB-UniRule"/>
</dbReference>
<dbReference type="Gene3D" id="3.100.10.20">
    <property type="entry name" value="CRISPR-associated endonuclease Cas1, N-terminal domain"/>
    <property type="match status" value="1"/>
</dbReference>
<dbReference type="eggNOG" id="COG1518">
    <property type="taxonomic scope" value="Bacteria"/>
</dbReference>
<keyword evidence="3 10" id="KW-0255">Endonuclease</keyword>
<proteinExistence type="inferred from homology"/>
<dbReference type="InterPro" id="IPR043502">
    <property type="entry name" value="DNA/RNA_pol_sf"/>
</dbReference>
<organism evidence="12 13">
    <name type="scientific">Candidatus Scalindua brodae</name>
    <dbReference type="NCBI Taxonomy" id="237368"/>
    <lineage>
        <taxon>Bacteria</taxon>
        <taxon>Pseudomonadati</taxon>
        <taxon>Planctomycetota</taxon>
        <taxon>Candidatus Brocadiia</taxon>
        <taxon>Candidatus Brocadiales</taxon>
        <taxon>Candidatus Scalinduaceae</taxon>
        <taxon>Candidatus Scalindua</taxon>
    </lineage>
</organism>
<comment type="cofactor">
    <cofactor evidence="10">
        <name>Mg(2+)</name>
        <dbReference type="ChEBI" id="CHEBI:18420"/>
    </cofactor>
    <cofactor evidence="10">
        <name>Mn(2+)</name>
        <dbReference type="ChEBI" id="CHEBI:29035"/>
    </cofactor>
</comment>
<evidence type="ECO:0000256" key="6">
    <source>
        <dbReference type="ARBA" id="ARBA00023118"/>
    </source>
</evidence>
<evidence type="ECO:0000256" key="5">
    <source>
        <dbReference type="ARBA" id="ARBA00022842"/>
    </source>
</evidence>
<evidence type="ECO:0000256" key="1">
    <source>
        <dbReference type="ARBA" id="ARBA00022722"/>
    </source>
</evidence>
<dbReference type="Proteomes" id="UP000030652">
    <property type="component" value="Unassembled WGS sequence"/>
</dbReference>
<dbReference type="PANTHER" id="PTHR34353:SF2">
    <property type="entry name" value="CRISPR-ASSOCIATED ENDONUCLEASE CAS1 1"/>
    <property type="match status" value="1"/>
</dbReference>
<evidence type="ECO:0000256" key="10">
    <source>
        <dbReference type="HAMAP-Rule" id="MF_01470"/>
    </source>
</evidence>
<comment type="function">
    <text evidence="10">CRISPR (clustered regularly interspaced short palindromic repeat), is an adaptive immune system that provides protection against mobile genetic elements (viruses, transposable elements and conjugative plasmids). CRISPR clusters contain spacers, sequences complementary to antecedent mobile elements, and target invading nucleic acids. CRISPR clusters are transcribed and processed into CRISPR RNA (crRNA). Acts as a dsDNA endonuclease. Involved in the integration of spacer DNA into the CRISPR cassette.</text>
</comment>
<dbReference type="NCBIfam" id="TIGR00287">
    <property type="entry name" value="cas1"/>
    <property type="match status" value="1"/>
</dbReference>
<dbReference type="EC" id="3.1.-.-" evidence="10"/>
<feature type="domain" description="Reverse transcriptase" evidence="11">
    <location>
        <begin position="51"/>
        <end position="283"/>
    </location>
</feature>
<comment type="caution">
    <text evidence="12">The sequence shown here is derived from an EMBL/GenBank/DDBJ whole genome shotgun (WGS) entry which is preliminary data.</text>
</comment>
<evidence type="ECO:0000256" key="3">
    <source>
        <dbReference type="ARBA" id="ARBA00022759"/>
    </source>
</evidence>
<keyword evidence="5 10" id="KW-0460">Magnesium</keyword>
<dbReference type="InterPro" id="IPR042206">
    <property type="entry name" value="CRISPR-assoc_Cas1_C"/>
</dbReference>
<evidence type="ECO:0000256" key="4">
    <source>
        <dbReference type="ARBA" id="ARBA00022801"/>
    </source>
</evidence>
<dbReference type="Pfam" id="PF08388">
    <property type="entry name" value="GIIM"/>
    <property type="match status" value="1"/>
</dbReference>
<dbReference type="PROSITE" id="PS50878">
    <property type="entry name" value="RT_POL"/>
    <property type="match status" value="1"/>
</dbReference>
<dbReference type="CDD" id="cd01651">
    <property type="entry name" value="RT_G2_intron"/>
    <property type="match status" value="1"/>
</dbReference>
<feature type="binding site" evidence="10">
    <location>
        <position position="682"/>
    </location>
    <ligand>
        <name>Mn(2+)</name>
        <dbReference type="ChEBI" id="CHEBI:29035"/>
    </ligand>
</feature>
<dbReference type="PATRIC" id="fig|237368.3.peg.2805"/>
<dbReference type="Pfam" id="PF01867">
    <property type="entry name" value="Cas_Cas1"/>
    <property type="match status" value="1"/>
</dbReference>
<dbReference type="AlphaFoldDB" id="A0A0B0EEW2"/>
<dbReference type="CDD" id="cd09634">
    <property type="entry name" value="Cas1_I-II-III"/>
    <property type="match status" value="1"/>
</dbReference>
<dbReference type="InterPro" id="IPR042211">
    <property type="entry name" value="CRISPR-assoc_Cas1_N"/>
</dbReference>
<dbReference type="eggNOG" id="COG3344">
    <property type="taxonomic scope" value="Bacteria"/>
</dbReference>
<comment type="subunit">
    <text evidence="9 10">Homodimer, forms a heterotetramer with a Cas2 homodimer.</text>
</comment>
<evidence type="ECO:0000259" key="11">
    <source>
        <dbReference type="PROSITE" id="PS50878"/>
    </source>
</evidence>
<accession>A0A0B0EEW2</accession>
<keyword evidence="1 10" id="KW-0540">Nuclease</keyword>
<feature type="binding site" evidence="10">
    <location>
        <position position="667"/>
    </location>
    <ligand>
        <name>Mn(2+)</name>
        <dbReference type="ChEBI" id="CHEBI:29035"/>
    </ligand>
</feature>
<feature type="binding site" evidence="10">
    <location>
        <position position="602"/>
    </location>
    <ligand>
        <name>Mn(2+)</name>
        <dbReference type="ChEBI" id="CHEBI:29035"/>
    </ligand>
</feature>
<dbReference type="GO" id="GO:0016787">
    <property type="term" value="F:hydrolase activity"/>
    <property type="evidence" value="ECO:0007669"/>
    <property type="project" value="UniProtKB-KW"/>
</dbReference>
<keyword evidence="4 10" id="KW-0378">Hydrolase</keyword>
<evidence type="ECO:0000256" key="8">
    <source>
        <dbReference type="ARBA" id="ARBA00023211"/>
    </source>
</evidence>
<dbReference type="EMBL" id="JRYO01000185">
    <property type="protein sequence ID" value="KHE91657.1"/>
    <property type="molecule type" value="Genomic_DNA"/>
</dbReference>
<dbReference type="GO" id="GO:0004519">
    <property type="term" value="F:endonuclease activity"/>
    <property type="evidence" value="ECO:0007669"/>
    <property type="project" value="UniProtKB-UniRule"/>
</dbReference>
<dbReference type="Pfam" id="PF00078">
    <property type="entry name" value="RVT_1"/>
    <property type="match status" value="1"/>
</dbReference>
<dbReference type="InterPro" id="IPR013597">
    <property type="entry name" value="Mat_intron_G2"/>
</dbReference>
<reference evidence="12 13" key="1">
    <citation type="submission" date="2014-10" db="EMBL/GenBank/DDBJ databases">
        <title>Draft genome of anammox bacterium scalindua brodae, obtained using differential coverage binning of sequence data from two enrichment reactors.</title>
        <authorList>
            <person name="Speth D.R."/>
            <person name="Russ L."/>
            <person name="Kartal B."/>
            <person name="Op den Camp H.J."/>
            <person name="Dutilh B.E."/>
            <person name="Jetten M.S."/>
        </authorList>
    </citation>
    <scope>NUCLEOTIDE SEQUENCE [LARGE SCALE GENOMIC DNA]</scope>
    <source>
        <strain evidence="12">RU1</strain>
    </source>
</reference>
<protein>
    <recommendedName>
        <fullName evidence="10">CRISPR-associated endonuclease Cas1</fullName>
        <ecNumber evidence="10">3.1.-.-</ecNumber>
    </recommendedName>
</protein>
<name>A0A0B0EEW2_9BACT</name>
<keyword evidence="2 10" id="KW-0479">Metal-binding</keyword>
<dbReference type="InterPro" id="IPR050646">
    <property type="entry name" value="Cas1"/>
</dbReference>
<dbReference type="HAMAP" id="MF_01470">
    <property type="entry name" value="Cas1"/>
    <property type="match status" value="1"/>
</dbReference>
<dbReference type="GO" id="GO:0046872">
    <property type="term" value="F:metal ion binding"/>
    <property type="evidence" value="ECO:0007669"/>
    <property type="project" value="UniProtKB-UniRule"/>
</dbReference>
<dbReference type="GO" id="GO:0043571">
    <property type="term" value="P:maintenance of CRISPR repeat elements"/>
    <property type="evidence" value="ECO:0007669"/>
    <property type="project" value="UniProtKB-UniRule"/>
</dbReference>
<keyword evidence="6 10" id="KW-0051">Antiviral defense</keyword>
<evidence type="ECO:0000256" key="2">
    <source>
        <dbReference type="ARBA" id="ARBA00022723"/>
    </source>
</evidence>
<evidence type="ECO:0000313" key="12">
    <source>
        <dbReference type="EMBL" id="KHE91657.1"/>
    </source>
</evidence>
<dbReference type="InterPro" id="IPR002729">
    <property type="entry name" value="CRISPR-assoc_Cas1"/>
</dbReference>
<keyword evidence="8 10" id="KW-0464">Manganese</keyword>
<evidence type="ECO:0000256" key="7">
    <source>
        <dbReference type="ARBA" id="ARBA00023125"/>
    </source>
</evidence>